<sequence>MENITMKQHYVQRAYLKSWSNNEKIWAFRKETNKIYPSDLMGGGTGEIFL</sequence>
<organism evidence="1 2">
    <name type="scientific">Sphingobacterium multivorum</name>
    <dbReference type="NCBI Taxonomy" id="28454"/>
    <lineage>
        <taxon>Bacteria</taxon>
        <taxon>Pseudomonadati</taxon>
        <taxon>Bacteroidota</taxon>
        <taxon>Sphingobacteriia</taxon>
        <taxon>Sphingobacteriales</taxon>
        <taxon>Sphingobacteriaceae</taxon>
        <taxon>Sphingobacterium</taxon>
    </lineage>
</organism>
<evidence type="ECO:0000313" key="1">
    <source>
        <dbReference type="EMBL" id="QQT55342.1"/>
    </source>
</evidence>
<protein>
    <recommendedName>
        <fullName evidence="3">DUF4238 domain-containing protein</fullName>
    </recommendedName>
</protein>
<gene>
    <name evidence="1" type="ORF">I6I98_08830</name>
</gene>
<accession>A0ABX7CYH5</accession>
<keyword evidence="2" id="KW-1185">Reference proteome</keyword>
<dbReference type="Proteomes" id="UP000595498">
    <property type="component" value="Chromosome"/>
</dbReference>
<evidence type="ECO:0000313" key="2">
    <source>
        <dbReference type="Proteomes" id="UP000595498"/>
    </source>
</evidence>
<name>A0ABX7CYH5_SPHMU</name>
<evidence type="ECO:0008006" key="3">
    <source>
        <dbReference type="Google" id="ProtNLM"/>
    </source>
</evidence>
<proteinExistence type="predicted"/>
<reference evidence="1 2" key="1">
    <citation type="submission" date="2021-01" db="EMBL/GenBank/DDBJ databases">
        <title>FDA dAtabase for Regulatory Grade micrObial Sequences (FDA-ARGOS): Supporting development and validation of Infectious Disease Dx tests.</title>
        <authorList>
            <person name="Sproer C."/>
            <person name="Gronow S."/>
            <person name="Severitt S."/>
            <person name="Schroder I."/>
            <person name="Tallon L."/>
            <person name="Sadzewicz L."/>
            <person name="Zhao X."/>
            <person name="Boylan J."/>
            <person name="Ott S."/>
            <person name="Bowen H."/>
            <person name="Vavikolanu K."/>
            <person name="Mehta A."/>
            <person name="Aluvathingal J."/>
            <person name="Nadendla S."/>
            <person name="Lowell S."/>
            <person name="Myers T."/>
            <person name="Yan Y."/>
            <person name="Sichtig H."/>
        </authorList>
    </citation>
    <scope>NUCLEOTIDE SEQUENCE [LARGE SCALE GENOMIC DNA]</scope>
    <source>
        <strain evidence="1 2">FDAARGOS_1141</strain>
    </source>
</reference>
<dbReference type="EMBL" id="CP068224">
    <property type="protein sequence ID" value="QQT55342.1"/>
    <property type="molecule type" value="Genomic_DNA"/>
</dbReference>